<name>A0A9W4U4N8_9PLEO</name>
<sequence length="103" mass="10881">MVFCYPFSLHHRVASFANAQKLQVTITAVPGSCSCTCTWPACWALGSRFLPIPSSMCACTAPPRGHAVLPAPCSSAGLSGRSLPFHNTRSRRKTGNVEMGNGG</sequence>
<evidence type="ECO:0000313" key="3">
    <source>
        <dbReference type="Proteomes" id="UP001152607"/>
    </source>
</evidence>
<evidence type="ECO:0000256" key="1">
    <source>
        <dbReference type="SAM" id="MobiDB-lite"/>
    </source>
</evidence>
<comment type="caution">
    <text evidence="2">The sequence shown here is derived from an EMBL/GenBank/DDBJ whole genome shotgun (WGS) entry which is preliminary data.</text>
</comment>
<gene>
    <name evidence="2" type="ORF">PDIGIT_LOCUS1103</name>
</gene>
<dbReference type="AlphaFoldDB" id="A0A9W4U4N8"/>
<dbReference type="EMBL" id="CAOQHR010000001">
    <property type="protein sequence ID" value="CAI6254577.1"/>
    <property type="molecule type" value="Genomic_DNA"/>
</dbReference>
<accession>A0A9W4U4N8</accession>
<organism evidence="2 3">
    <name type="scientific">Periconia digitata</name>
    <dbReference type="NCBI Taxonomy" id="1303443"/>
    <lineage>
        <taxon>Eukaryota</taxon>
        <taxon>Fungi</taxon>
        <taxon>Dikarya</taxon>
        <taxon>Ascomycota</taxon>
        <taxon>Pezizomycotina</taxon>
        <taxon>Dothideomycetes</taxon>
        <taxon>Pleosporomycetidae</taxon>
        <taxon>Pleosporales</taxon>
        <taxon>Massarineae</taxon>
        <taxon>Periconiaceae</taxon>
        <taxon>Periconia</taxon>
    </lineage>
</organism>
<dbReference type="Proteomes" id="UP001152607">
    <property type="component" value="Unassembled WGS sequence"/>
</dbReference>
<reference evidence="2" key="1">
    <citation type="submission" date="2023-01" db="EMBL/GenBank/DDBJ databases">
        <authorList>
            <person name="Van Ghelder C."/>
            <person name="Rancurel C."/>
        </authorList>
    </citation>
    <scope>NUCLEOTIDE SEQUENCE</scope>
    <source>
        <strain evidence="2">CNCM I-4278</strain>
    </source>
</reference>
<feature type="region of interest" description="Disordered" evidence="1">
    <location>
        <begin position="82"/>
        <end position="103"/>
    </location>
</feature>
<proteinExistence type="predicted"/>
<evidence type="ECO:0000313" key="2">
    <source>
        <dbReference type="EMBL" id="CAI6254577.1"/>
    </source>
</evidence>
<protein>
    <submittedName>
        <fullName evidence="2">Uncharacterized protein</fullName>
    </submittedName>
</protein>
<keyword evidence="3" id="KW-1185">Reference proteome</keyword>